<comment type="caution">
    <text evidence="4">The sequence shown here is derived from an EMBL/GenBank/DDBJ whole genome shotgun (WGS) entry which is preliminary data.</text>
</comment>
<sequence length="491" mass="54336">MKKFTAALAGVTLFTAVAAPLAAAASYPDLSESHWAYQDMDRAKSLGILSGVPGGGMDPSGVLTWGQYLTMLGRTFYRADYEAAPAGTSWDHQGYYAAVQEGLLTGSAAQSVRLDTLNQPINRQEAAQLLYQLMPQEESGYDDWDYGWGWGGSSRQAETDLTDWYSIPQEYQPAVKALYEARIINGTADGSFNGEKELARADGTVMLMGVLEKVDEEHQGETIQVTIHPVNASGNPIQAAYTAQVRVGQSYSSLDEIYGYDYDDEYFYTFSSVSTDATIQYRKLSGAELAMQEADRKLQEGTMTLEEYYAQDFWLALPGENDRKLQLLFGDSAIRRFADQATAKTHMTTITVPVWKISNGKKVSSTFSFSIHAAIAEDVKEIFTEIYNDPEQFPMHDLGGYSWRGDTATGEHNCGTAIDINANENYQIRDGQVLVGSLWQPGSNPYSISPDGSVVRIFEEHGWSWGGDAWAYDSDASSGYHDYMHFSYMGM</sequence>
<name>A0A9D1Y755_9FIRM</name>
<feature type="chain" id="PRO_5038519595" evidence="2">
    <location>
        <begin position="19"/>
        <end position="491"/>
    </location>
</feature>
<reference evidence="4" key="1">
    <citation type="journal article" date="2021" name="PeerJ">
        <title>Extensive microbial diversity within the chicken gut microbiome revealed by metagenomics and culture.</title>
        <authorList>
            <person name="Gilroy R."/>
            <person name="Ravi A."/>
            <person name="Getino M."/>
            <person name="Pursley I."/>
            <person name="Horton D.L."/>
            <person name="Alikhan N.F."/>
            <person name="Baker D."/>
            <person name="Gharbi K."/>
            <person name="Hall N."/>
            <person name="Watson M."/>
            <person name="Adriaenssens E.M."/>
            <person name="Foster-Nyarko E."/>
            <person name="Jarju S."/>
            <person name="Secka A."/>
            <person name="Antonio M."/>
            <person name="Oren A."/>
            <person name="Chaudhuri R.R."/>
            <person name="La Ragione R."/>
            <person name="Hildebrand F."/>
            <person name="Pallen M.J."/>
        </authorList>
    </citation>
    <scope>NUCLEOTIDE SEQUENCE</scope>
    <source>
        <strain evidence="4">ChiBcec16_6824</strain>
    </source>
</reference>
<evidence type="ECO:0000256" key="1">
    <source>
        <dbReference type="ARBA" id="ARBA00022737"/>
    </source>
</evidence>
<evidence type="ECO:0000313" key="5">
    <source>
        <dbReference type="Proteomes" id="UP000823868"/>
    </source>
</evidence>
<dbReference type="InterPro" id="IPR009045">
    <property type="entry name" value="Zn_M74/Hedgehog-like"/>
</dbReference>
<dbReference type="Pfam" id="PF00395">
    <property type="entry name" value="SLH"/>
    <property type="match status" value="2"/>
</dbReference>
<keyword evidence="1" id="KW-0677">Repeat</keyword>
<dbReference type="SUPFAM" id="SSF55166">
    <property type="entry name" value="Hedgehog/DD-peptidase"/>
    <property type="match status" value="1"/>
</dbReference>
<feature type="domain" description="SLH" evidence="3">
    <location>
        <begin position="23"/>
        <end position="86"/>
    </location>
</feature>
<feature type="signal peptide" evidence="2">
    <location>
        <begin position="1"/>
        <end position="18"/>
    </location>
</feature>
<evidence type="ECO:0000313" key="4">
    <source>
        <dbReference type="EMBL" id="HIY20829.1"/>
    </source>
</evidence>
<organism evidence="4 5">
    <name type="scientific">Candidatus Flavonifractor merdigallinarum</name>
    <dbReference type="NCBI Taxonomy" id="2838589"/>
    <lineage>
        <taxon>Bacteria</taxon>
        <taxon>Bacillati</taxon>
        <taxon>Bacillota</taxon>
        <taxon>Clostridia</taxon>
        <taxon>Eubacteriales</taxon>
        <taxon>Oscillospiraceae</taxon>
        <taxon>Flavonifractor</taxon>
    </lineage>
</organism>
<dbReference type="Pfam" id="PF13539">
    <property type="entry name" value="Peptidase_M15_4"/>
    <property type="match status" value="1"/>
</dbReference>
<proteinExistence type="predicted"/>
<dbReference type="Gene3D" id="3.30.1380.10">
    <property type="match status" value="1"/>
</dbReference>
<evidence type="ECO:0000256" key="2">
    <source>
        <dbReference type="SAM" id="SignalP"/>
    </source>
</evidence>
<feature type="domain" description="SLH" evidence="3">
    <location>
        <begin position="158"/>
        <end position="221"/>
    </location>
</feature>
<gene>
    <name evidence="4" type="ORF">H9841_02875</name>
</gene>
<dbReference type="GO" id="GO:0008233">
    <property type="term" value="F:peptidase activity"/>
    <property type="evidence" value="ECO:0007669"/>
    <property type="project" value="InterPro"/>
</dbReference>
<dbReference type="InterPro" id="IPR039561">
    <property type="entry name" value="Peptidase_M15C"/>
</dbReference>
<dbReference type="AlphaFoldDB" id="A0A9D1Y755"/>
<dbReference type="PROSITE" id="PS51272">
    <property type="entry name" value="SLH"/>
    <property type="match status" value="2"/>
</dbReference>
<protein>
    <submittedName>
        <fullName evidence="4">S-layer homology domain-containing protein</fullName>
    </submittedName>
</protein>
<accession>A0A9D1Y755</accession>
<dbReference type="EMBL" id="DXDX01000055">
    <property type="protein sequence ID" value="HIY20829.1"/>
    <property type="molecule type" value="Genomic_DNA"/>
</dbReference>
<evidence type="ECO:0000259" key="3">
    <source>
        <dbReference type="PROSITE" id="PS51272"/>
    </source>
</evidence>
<reference evidence="4" key="2">
    <citation type="submission" date="2021-04" db="EMBL/GenBank/DDBJ databases">
        <authorList>
            <person name="Gilroy R."/>
        </authorList>
    </citation>
    <scope>NUCLEOTIDE SEQUENCE</scope>
    <source>
        <strain evidence="4">ChiBcec16_6824</strain>
    </source>
</reference>
<dbReference type="InterPro" id="IPR001119">
    <property type="entry name" value="SLH_dom"/>
</dbReference>
<keyword evidence="2" id="KW-0732">Signal</keyword>
<dbReference type="Proteomes" id="UP000823868">
    <property type="component" value="Unassembled WGS sequence"/>
</dbReference>